<evidence type="ECO:0000256" key="10">
    <source>
        <dbReference type="ARBA" id="ARBA00022989"/>
    </source>
</evidence>
<evidence type="ECO:0000256" key="2">
    <source>
        <dbReference type="ARBA" id="ARBA00022527"/>
    </source>
</evidence>
<dbReference type="Gene3D" id="3.30.200.20">
    <property type="entry name" value="Phosphorylase Kinase, domain 1"/>
    <property type="match status" value="1"/>
</dbReference>
<dbReference type="InterPro" id="IPR017441">
    <property type="entry name" value="Protein_kinase_ATP_BS"/>
</dbReference>
<keyword evidence="3" id="KW-0245">EGF-like domain</keyword>
<keyword evidence="14" id="KW-0325">Glycoprotein</keyword>
<reference evidence="23" key="1">
    <citation type="submission" date="2020-06" db="EMBL/GenBank/DDBJ databases">
        <authorList>
            <person name="Li T."/>
            <person name="Hu X."/>
            <person name="Zhang T."/>
            <person name="Song X."/>
            <person name="Zhang H."/>
            <person name="Dai N."/>
            <person name="Sheng W."/>
            <person name="Hou X."/>
            <person name="Wei L."/>
        </authorList>
    </citation>
    <scope>NUCLEOTIDE SEQUENCE</scope>
    <source>
        <strain evidence="23">G02</strain>
        <tissue evidence="23">Leaf</tissue>
    </source>
</reference>
<dbReference type="InterPro" id="IPR051343">
    <property type="entry name" value="G-type_lectin_kinases/EP1-like"/>
</dbReference>
<evidence type="ECO:0000313" key="23">
    <source>
        <dbReference type="EMBL" id="KAL0301399.1"/>
    </source>
</evidence>
<evidence type="ECO:0000256" key="15">
    <source>
        <dbReference type="ARBA" id="ARBA00047899"/>
    </source>
</evidence>
<keyword evidence="5" id="KW-0812">Transmembrane</keyword>
<accession>A0AAW2K3R6</accession>
<feature type="chain" id="PRO_5043721878" description="Receptor-like serine/threonine-protein kinase" evidence="20">
    <location>
        <begin position="26"/>
        <end position="770"/>
    </location>
</feature>
<keyword evidence="8 17" id="KW-0418">Kinase</keyword>
<keyword evidence="10" id="KW-1133">Transmembrane helix</keyword>
<dbReference type="SMART" id="SM00220">
    <property type="entry name" value="S_TKc"/>
    <property type="match status" value="1"/>
</dbReference>
<comment type="catalytic activity">
    <reaction evidence="15 17">
        <text>L-threonyl-[protein] + ATP = O-phospho-L-threonyl-[protein] + ADP + H(+)</text>
        <dbReference type="Rhea" id="RHEA:46608"/>
        <dbReference type="Rhea" id="RHEA-COMP:11060"/>
        <dbReference type="Rhea" id="RHEA-COMP:11605"/>
        <dbReference type="ChEBI" id="CHEBI:15378"/>
        <dbReference type="ChEBI" id="CHEBI:30013"/>
        <dbReference type="ChEBI" id="CHEBI:30616"/>
        <dbReference type="ChEBI" id="CHEBI:61977"/>
        <dbReference type="ChEBI" id="CHEBI:456216"/>
        <dbReference type="EC" id="2.7.11.1"/>
    </reaction>
</comment>
<feature type="region of interest" description="Disordered" evidence="19">
    <location>
        <begin position="749"/>
        <end position="770"/>
    </location>
</feature>
<keyword evidence="13" id="KW-0675">Receptor</keyword>
<dbReference type="InterPro" id="IPR008271">
    <property type="entry name" value="Ser/Thr_kinase_AS"/>
</dbReference>
<organism evidence="23">
    <name type="scientific">Sesamum radiatum</name>
    <name type="common">Black benniseed</name>
    <dbReference type="NCBI Taxonomy" id="300843"/>
    <lineage>
        <taxon>Eukaryota</taxon>
        <taxon>Viridiplantae</taxon>
        <taxon>Streptophyta</taxon>
        <taxon>Embryophyta</taxon>
        <taxon>Tracheophyta</taxon>
        <taxon>Spermatophyta</taxon>
        <taxon>Magnoliopsida</taxon>
        <taxon>eudicotyledons</taxon>
        <taxon>Gunneridae</taxon>
        <taxon>Pentapetalae</taxon>
        <taxon>asterids</taxon>
        <taxon>lamiids</taxon>
        <taxon>Lamiales</taxon>
        <taxon>Pedaliaceae</taxon>
        <taxon>Sesamum</taxon>
    </lineage>
</organism>
<evidence type="ECO:0000256" key="17">
    <source>
        <dbReference type="PIRNR" id="PIRNR000641"/>
    </source>
</evidence>
<keyword evidence="11" id="KW-0472">Membrane</keyword>
<protein>
    <recommendedName>
        <fullName evidence="17">Receptor-like serine/threonine-protein kinase</fullName>
        <ecNumber evidence="17">2.7.11.1</ecNumber>
    </recommendedName>
</protein>
<dbReference type="InterPro" id="IPR036426">
    <property type="entry name" value="Bulb-type_lectin_dom_sf"/>
</dbReference>
<evidence type="ECO:0000256" key="7">
    <source>
        <dbReference type="ARBA" id="ARBA00022741"/>
    </source>
</evidence>
<dbReference type="PANTHER" id="PTHR47976">
    <property type="entry name" value="G-TYPE LECTIN S-RECEPTOR-LIKE SERINE/THREONINE-PROTEIN KINASE SD2-5"/>
    <property type="match status" value="1"/>
</dbReference>
<dbReference type="GO" id="GO:0004674">
    <property type="term" value="F:protein serine/threonine kinase activity"/>
    <property type="evidence" value="ECO:0007669"/>
    <property type="project" value="UniProtKB-KW"/>
</dbReference>
<evidence type="ECO:0000259" key="22">
    <source>
        <dbReference type="PROSITE" id="PS50927"/>
    </source>
</evidence>
<evidence type="ECO:0000256" key="14">
    <source>
        <dbReference type="ARBA" id="ARBA00023180"/>
    </source>
</evidence>
<evidence type="ECO:0000256" key="12">
    <source>
        <dbReference type="ARBA" id="ARBA00023157"/>
    </source>
</evidence>
<dbReference type="PROSITE" id="PS50927">
    <property type="entry name" value="BULB_LECTIN"/>
    <property type="match status" value="1"/>
</dbReference>
<dbReference type="FunFam" id="2.90.10.10:FF:000039">
    <property type="entry name" value="G-type lectin S-receptor-like serine/threonine-protein kinase SD2-5"/>
    <property type="match status" value="1"/>
</dbReference>
<dbReference type="GO" id="GO:0005524">
    <property type="term" value="F:ATP binding"/>
    <property type="evidence" value="ECO:0007669"/>
    <property type="project" value="UniProtKB-UniRule"/>
</dbReference>
<name>A0AAW2K3R6_SESRA</name>
<comment type="similarity">
    <text evidence="17">Belongs to the protein kinase superfamily. Ser/Thr protein kinase family.</text>
</comment>
<evidence type="ECO:0000256" key="8">
    <source>
        <dbReference type="ARBA" id="ARBA00022777"/>
    </source>
</evidence>
<dbReference type="GO" id="GO:0016020">
    <property type="term" value="C:membrane"/>
    <property type="evidence" value="ECO:0007669"/>
    <property type="project" value="UniProtKB-SubCell"/>
</dbReference>
<comment type="catalytic activity">
    <reaction evidence="16 17">
        <text>L-seryl-[protein] + ATP = O-phospho-L-seryl-[protein] + ADP + H(+)</text>
        <dbReference type="Rhea" id="RHEA:17989"/>
        <dbReference type="Rhea" id="RHEA-COMP:9863"/>
        <dbReference type="Rhea" id="RHEA-COMP:11604"/>
        <dbReference type="ChEBI" id="CHEBI:15378"/>
        <dbReference type="ChEBI" id="CHEBI:29999"/>
        <dbReference type="ChEBI" id="CHEBI:30616"/>
        <dbReference type="ChEBI" id="CHEBI:83421"/>
        <dbReference type="ChEBI" id="CHEBI:456216"/>
        <dbReference type="EC" id="2.7.11.1"/>
    </reaction>
</comment>
<evidence type="ECO:0000256" key="4">
    <source>
        <dbReference type="ARBA" id="ARBA00022679"/>
    </source>
</evidence>
<keyword evidence="7 17" id="KW-0547">Nucleotide-binding</keyword>
<keyword evidence="9 17" id="KW-0067">ATP-binding</keyword>
<keyword evidence="6 20" id="KW-0732">Signal</keyword>
<dbReference type="AlphaFoldDB" id="A0AAW2K3R6"/>
<feature type="domain" description="Bulb-type lectin" evidence="22">
    <location>
        <begin position="48"/>
        <end position="178"/>
    </location>
</feature>
<dbReference type="PROSITE" id="PS00108">
    <property type="entry name" value="PROTEIN_KINASE_ST"/>
    <property type="match status" value="1"/>
</dbReference>
<dbReference type="SUPFAM" id="SSF56112">
    <property type="entry name" value="Protein kinase-like (PK-like)"/>
    <property type="match status" value="1"/>
</dbReference>
<dbReference type="InterPro" id="IPR000719">
    <property type="entry name" value="Prot_kinase_dom"/>
</dbReference>
<dbReference type="EC" id="2.7.11.1" evidence="17"/>
<comment type="caution">
    <text evidence="23">The sequence shown here is derived from an EMBL/GenBank/DDBJ whole genome shotgun (WGS) entry which is preliminary data.</text>
</comment>
<evidence type="ECO:0000256" key="11">
    <source>
        <dbReference type="ARBA" id="ARBA00023136"/>
    </source>
</evidence>
<evidence type="ECO:0000259" key="21">
    <source>
        <dbReference type="PROSITE" id="PS50011"/>
    </source>
</evidence>
<dbReference type="SMART" id="SM00108">
    <property type="entry name" value="B_lectin"/>
    <property type="match status" value="1"/>
</dbReference>
<dbReference type="FunFam" id="3.30.200.20:FF:000178">
    <property type="entry name" value="serine/threonine-protein kinase PBS1-like"/>
    <property type="match status" value="1"/>
</dbReference>
<keyword evidence="12" id="KW-1015">Disulfide bond</keyword>
<dbReference type="SUPFAM" id="SSF51110">
    <property type="entry name" value="alpha-D-mannose-specific plant lectins"/>
    <property type="match status" value="1"/>
</dbReference>
<evidence type="ECO:0000256" key="13">
    <source>
        <dbReference type="ARBA" id="ARBA00023170"/>
    </source>
</evidence>
<evidence type="ECO:0000256" key="16">
    <source>
        <dbReference type="ARBA" id="ARBA00048679"/>
    </source>
</evidence>
<evidence type="ECO:0000256" key="18">
    <source>
        <dbReference type="PROSITE-ProRule" id="PRU10141"/>
    </source>
</evidence>
<dbReference type="Pfam" id="PF01453">
    <property type="entry name" value="B_lectin"/>
    <property type="match status" value="1"/>
</dbReference>
<feature type="binding site" evidence="18">
    <location>
        <position position="526"/>
    </location>
    <ligand>
        <name>ATP</name>
        <dbReference type="ChEBI" id="CHEBI:30616"/>
    </ligand>
</feature>
<dbReference type="Gene3D" id="1.10.510.10">
    <property type="entry name" value="Transferase(Phosphotransferase) domain 1"/>
    <property type="match status" value="1"/>
</dbReference>
<feature type="domain" description="Protein kinase" evidence="21">
    <location>
        <begin position="498"/>
        <end position="770"/>
    </location>
</feature>
<dbReference type="InterPro" id="IPR024171">
    <property type="entry name" value="SRK-like_kinase"/>
</dbReference>
<dbReference type="FunFam" id="1.10.510.10:FF:000537">
    <property type="entry name" value="Putative receptor-like protein kinase"/>
    <property type="match status" value="1"/>
</dbReference>
<reference evidence="23" key="2">
    <citation type="journal article" date="2024" name="Plant">
        <title>Genomic evolution and insights into agronomic trait innovations of Sesamum species.</title>
        <authorList>
            <person name="Miao H."/>
            <person name="Wang L."/>
            <person name="Qu L."/>
            <person name="Liu H."/>
            <person name="Sun Y."/>
            <person name="Le M."/>
            <person name="Wang Q."/>
            <person name="Wei S."/>
            <person name="Zheng Y."/>
            <person name="Lin W."/>
            <person name="Duan Y."/>
            <person name="Cao H."/>
            <person name="Xiong S."/>
            <person name="Wang X."/>
            <person name="Wei L."/>
            <person name="Li C."/>
            <person name="Ma Q."/>
            <person name="Ju M."/>
            <person name="Zhao R."/>
            <person name="Li G."/>
            <person name="Mu C."/>
            <person name="Tian Q."/>
            <person name="Mei H."/>
            <person name="Zhang T."/>
            <person name="Gao T."/>
            <person name="Zhang H."/>
        </authorList>
    </citation>
    <scope>NUCLEOTIDE SEQUENCE</scope>
    <source>
        <strain evidence="23">G02</strain>
    </source>
</reference>
<evidence type="ECO:0000256" key="20">
    <source>
        <dbReference type="SAM" id="SignalP"/>
    </source>
</evidence>
<evidence type="ECO:0000256" key="9">
    <source>
        <dbReference type="ARBA" id="ARBA00022840"/>
    </source>
</evidence>
<dbReference type="PROSITE" id="PS00107">
    <property type="entry name" value="PROTEIN_KINASE_ATP"/>
    <property type="match status" value="1"/>
</dbReference>
<comment type="subcellular location">
    <subcellularLocation>
        <location evidence="1">Membrane</location>
        <topology evidence="1">Single-pass membrane protein</topology>
    </subcellularLocation>
</comment>
<dbReference type="PROSITE" id="PS50011">
    <property type="entry name" value="PROTEIN_KINASE_DOM"/>
    <property type="match status" value="1"/>
</dbReference>
<gene>
    <name evidence="23" type="ORF">Sradi_6416700</name>
</gene>
<dbReference type="InterPro" id="IPR001480">
    <property type="entry name" value="Bulb-type_lectin_dom"/>
</dbReference>
<proteinExistence type="inferred from homology"/>
<evidence type="ECO:0000256" key="5">
    <source>
        <dbReference type="ARBA" id="ARBA00022692"/>
    </source>
</evidence>
<dbReference type="PANTHER" id="PTHR47976:SF30">
    <property type="entry name" value="RECEPTOR-LIKE SERINE_THREONINE-PROTEIN KINASE"/>
    <property type="match status" value="1"/>
</dbReference>
<evidence type="ECO:0000256" key="19">
    <source>
        <dbReference type="SAM" id="MobiDB-lite"/>
    </source>
</evidence>
<dbReference type="Pfam" id="PF00069">
    <property type="entry name" value="Pkinase"/>
    <property type="match status" value="1"/>
</dbReference>
<dbReference type="CDD" id="cd00028">
    <property type="entry name" value="B_lectin"/>
    <property type="match status" value="1"/>
</dbReference>
<keyword evidence="4 17" id="KW-0808">Transferase</keyword>
<evidence type="ECO:0000256" key="1">
    <source>
        <dbReference type="ARBA" id="ARBA00004167"/>
    </source>
</evidence>
<evidence type="ECO:0000256" key="3">
    <source>
        <dbReference type="ARBA" id="ARBA00022536"/>
    </source>
</evidence>
<dbReference type="InterPro" id="IPR011009">
    <property type="entry name" value="Kinase-like_dom_sf"/>
</dbReference>
<evidence type="ECO:0000256" key="6">
    <source>
        <dbReference type="ARBA" id="ARBA00022729"/>
    </source>
</evidence>
<feature type="signal peptide" evidence="20">
    <location>
        <begin position="1"/>
        <end position="25"/>
    </location>
</feature>
<dbReference type="PIRSF" id="PIRSF000641">
    <property type="entry name" value="SRK"/>
    <property type="match status" value="1"/>
</dbReference>
<dbReference type="EMBL" id="JACGWJ010000030">
    <property type="protein sequence ID" value="KAL0301399.1"/>
    <property type="molecule type" value="Genomic_DNA"/>
</dbReference>
<keyword evidence="2 17" id="KW-0723">Serine/threonine-protein kinase</keyword>
<dbReference type="Gene3D" id="2.90.10.10">
    <property type="entry name" value="Bulb-type lectin domain"/>
    <property type="match status" value="1"/>
</dbReference>
<sequence length="770" mass="84501">MMIMSSWWIAFFTIASFSYLASVSSQPYDYPTANLSSTWINSVSADHSVTFTDNSTVRAILLRGTFGPKYACGFYCNGTCERYLFSVFIVQTNSGGGITSPAVGFPQVVWSANRNSPVRINATLQLTPDGDLVLRDADGTLTWSTNTTGKSVAGLNLTEMGNLVLFDEKNAVVWQSFDHPTDALVPGQVLVAGMNLTAGVSATNWSDGGVFSVSMTSQGLVASVTADPPLVYYDRLYANPKTNKEESYAKYQNGSLQLYVHSVEPSRPDSTIDIPPAASAQYMKLGPDGHLRVFEWGSQWTEVADVFTGYLGVCNYPLVCGEYGICSNGQCSCPRSNSTVENFRQINDRQPDLGCSEVIPLTCNTSSNHSFLDLEDVTYGSNSSNGDCYLPSQIFSLMNNDKDLTHYNSSVSLKVEIAPIVTGPEAGISPSGSGRKKSVLGPVLGSTLGILCAAVSVGTAVFVYRRKKRSEEIEEDYLDHVPGMPTRFSYQELVTGTDNFSKKLGEGGFGSVFEGSLKDGTRIAVKCLDGVGHIKKSFLAEVESIGSIHHVNLVRLVGFCAEKSHRLLVYEYMCNGSLDRWIYHRNQTTSLDWTHRRRIILDMAKGLAYLHEDCRQKIIHLDIKPQNILLDENYNAKIADFGLAKLMGRDQSAVVTTMRGTPGYLAPEWINGVITEKVDVYSFGVVLLEILCGERSRSVEMMQIAAWCLQSDYANRPSMSMVVKVLEGVKDVHLNIDYNFLIPQYPFSRTSEGSSKDDTPIRASVLSGPR</sequence>